<name>A0A926F6D4_9FIRM</name>
<dbReference type="InterPro" id="IPR006036">
    <property type="entry name" value="K_uptake_TrkA"/>
</dbReference>
<dbReference type="InterPro" id="IPR036721">
    <property type="entry name" value="RCK_C_sf"/>
</dbReference>
<evidence type="ECO:0000256" key="3">
    <source>
        <dbReference type="ARBA" id="ARBA00022538"/>
    </source>
</evidence>
<sequence length="452" mass="49379">MNIIVLGCGKAGQKIAELLNEENGHNITLIDRRYDVVNDIINHFDIMGVVGDGADVDVLKEAGIETADLLIAVTGSDELNLLASLMAKKLGNCRSIARVRRPEYHKVVNLMKDDLGLAMAINPERAAASEIARILRFPTAIQIDTFAKGRVEILKFKVPEQSPLDGMKVMDIVAKLNCDVLVCGVERASEVFIPGGNFELKSGDLISIVSSIQEGTQFFKKIGIKTNRVKDTLIIGGGGTAYYLAYLLIETGINVKIVEQNPNRCDELLKLLPKATVICGDGTDNRLLIEEGLESAESVVSLTNIDEENVLLSLYAKTKTNGKVVTKINRIAYDRVINSLDLGTTIYPKNITAEYIVRFVRAKKNSLGSQIETMHFILDNKAEALEFRIKDGSPISGISIDSLKLKDNLLIACINRGGKIIIPRGKDVIMPGDTVIVVTLKSGFKDVSDILK</sequence>
<evidence type="ECO:0000256" key="1">
    <source>
        <dbReference type="ARBA" id="ARBA00017378"/>
    </source>
</evidence>
<dbReference type="Proteomes" id="UP000647416">
    <property type="component" value="Unassembled WGS sequence"/>
</dbReference>
<dbReference type="SUPFAM" id="SSF116726">
    <property type="entry name" value="TrkA C-terminal domain-like"/>
    <property type="match status" value="2"/>
</dbReference>
<dbReference type="EMBL" id="JACRTE010000006">
    <property type="protein sequence ID" value="MBC8596613.1"/>
    <property type="molecule type" value="Genomic_DNA"/>
</dbReference>
<dbReference type="PANTHER" id="PTHR43833:SF5">
    <property type="entry name" value="TRK SYSTEM POTASSIUM UPTAKE PROTEIN TRKA"/>
    <property type="match status" value="1"/>
</dbReference>
<dbReference type="AlphaFoldDB" id="A0A926F6D4"/>
<dbReference type="GO" id="GO:0015079">
    <property type="term" value="F:potassium ion transmembrane transporter activity"/>
    <property type="evidence" value="ECO:0007669"/>
    <property type="project" value="InterPro"/>
</dbReference>
<dbReference type="RefSeq" id="WP_262432059.1">
    <property type="nucleotide sequence ID" value="NZ_JACRTE010000006.1"/>
</dbReference>
<evidence type="ECO:0000259" key="8">
    <source>
        <dbReference type="PROSITE" id="PS51202"/>
    </source>
</evidence>
<dbReference type="SUPFAM" id="SSF51735">
    <property type="entry name" value="NAD(P)-binding Rossmann-fold domains"/>
    <property type="match status" value="2"/>
</dbReference>
<dbReference type="InterPro" id="IPR050721">
    <property type="entry name" value="Trk_Ktr_HKT_K-transport"/>
</dbReference>
<dbReference type="PROSITE" id="PS51201">
    <property type="entry name" value="RCK_N"/>
    <property type="match status" value="2"/>
</dbReference>
<reference evidence="9" key="1">
    <citation type="submission" date="2020-08" db="EMBL/GenBank/DDBJ databases">
        <title>Genome public.</title>
        <authorList>
            <person name="Liu C."/>
            <person name="Sun Q."/>
        </authorList>
    </citation>
    <scope>NUCLEOTIDE SEQUENCE</scope>
    <source>
        <strain evidence="9">NSJ-50</strain>
    </source>
</reference>
<dbReference type="Pfam" id="PF02254">
    <property type="entry name" value="TrkA_N"/>
    <property type="match status" value="2"/>
</dbReference>
<feature type="domain" description="RCK C-terminal" evidence="8">
    <location>
        <begin position="371"/>
        <end position="452"/>
    </location>
</feature>
<gene>
    <name evidence="9" type="primary">trkA</name>
    <name evidence="9" type="ORF">H8706_06980</name>
</gene>
<keyword evidence="6" id="KW-0406">Ion transport</keyword>
<dbReference type="InterPro" id="IPR003148">
    <property type="entry name" value="RCK_N"/>
</dbReference>
<dbReference type="Gene3D" id="3.30.70.1450">
    <property type="entry name" value="Regulator of K+ conductance, C-terminal domain"/>
    <property type="match status" value="2"/>
</dbReference>
<dbReference type="InterPro" id="IPR006037">
    <property type="entry name" value="RCK_C"/>
</dbReference>
<dbReference type="NCBIfam" id="NF007033">
    <property type="entry name" value="PRK09496.1-5"/>
    <property type="match status" value="1"/>
</dbReference>
<evidence type="ECO:0000313" key="10">
    <source>
        <dbReference type="Proteomes" id="UP000647416"/>
    </source>
</evidence>
<dbReference type="Gene3D" id="3.40.50.720">
    <property type="entry name" value="NAD(P)-binding Rossmann-like Domain"/>
    <property type="match status" value="2"/>
</dbReference>
<feature type="domain" description="RCK N-terminal" evidence="7">
    <location>
        <begin position="229"/>
        <end position="348"/>
    </location>
</feature>
<organism evidence="9 10">
    <name type="scientific">Qingrenia yutianensis</name>
    <dbReference type="NCBI Taxonomy" id="2763676"/>
    <lineage>
        <taxon>Bacteria</taxon>
        <taxon>Bacillati</taxon>
        <taxon>Bacillota</taxon>
        <taxon>Clostridia</taxon>
        <taxon>Eubacteriales</taxon>
        <taxon>Oscillospiraceae</taxon>
        <taxon>Qingrenia</taxon>
    </lineage>
</organism>
<protein>
    <recommendedName>
        <fullName evidence="1">Trk system potassium uptake protein TrkA</fullName>
    </recommendedName>
</protein>
<keyword evidence="4" id="KW-0630">Potassium</keyword>
<evidence type="ECO:0000256" key="6">
    <source>
        <dbReference type="ARBA" id="ARBA00023065"/>
    </source>
</evidence>
<proteinExistence type="predicted"/>
<keyword evidence="3" id="KW-0633">Potassium transport</keyword>
<evidence type="ECO:0000256" key="5">
    <source>
        <dbReference type="ARBA" id="ARBA00023027"/>
    </source>
</evidence>
<keyword evidence="10" id="KW-1185">Reference proteome</keyword>
<evidence type="ECO:0000256" key="4">
    <source>
        <dbReference type="ARBA" id="ARBA00022958"/>
    </source>
</evidence>
<comment type="caution">
    <text evidence="9">The sequence shown here is derived from an EMBL/GenBank/DDBJ whole genome shotgun (WGS) entry which is preliminary data.</text>
</comment>
<dbReference type="GO" id="GO:0005886">
    <property type="term" value="C:plasma membrane"/>
    <property type="evidence" value="ECO:0007669"/>
    <property type="project" value="InterPro"/>
</dbReference>
<dbReference type="PROSITE" id="PS51202">
    <property type="entry name" value="RCK_C"/>
    <property type="match status" value="2"/>
</dbReference>
<dbReference type="Pfam" id="PF02080">
    <property type="entry name" value="TrkA_C"/>
    <property type="match status" value="2"/>
</dbReference>
<dbReference type="NCBIfam" id="NF007031">
    <property type="entry name" value="PRK09496.1-2"/>
    <property type="match status" value="1"/>
</dbReference>
<keyword evidence="5" id="KW-0520">NAD</keyword>
<dbReference type="PANTHER" id="PTHR43833">
    <property type="entry name" value="POTASSIUM CHANNEL PROTEIN 2-RELATED-RELATED"/>
    <property type="match status" value="1"/>
</dbReference>
<accession>A0A926F6D4</accession>
<feature type="domain" description="RCK C-terminal" evidence="8">
    <location>
        <begin position="141"/>
        <end position="225"/>
    </location>
</feature>
<dbReference type="NCBIfam" id="NF007039">
    <property type="entry name" value="PRK09496.3-2"/>
    <property type="match status" value="1"/>
</dbReference>
<evidence type="ECO:0000259" key="7">
    <source>
        <dbReference type="PROSITE" id="PS51201"/>
    </source>
</evidence>
<evidence type="ECO:0000256" key="2">
    <source>
        <dbReference type="ARBA" id="ARBA00022448"/>
    </source>
</evidence>
<evidence type="ECO:0000313" key="9">
    <source>
        <dbReference type="EMBL" id="MBC8596613.1"/>
    </source>
</evidence>
<feature type="domain" description="RCK N-terminal" evidence="7">
    <location>
        <begin position="1"/>
        <end position="121"/>
    </location>
</feature>
<keyword evidence="2" id="KW-0813">Transport</keyword>
<dbReference type="InterPro" id="IPR036291">
    <property type="entry name" value="NAD(P)-bd_dom_sf"/>
</dbReference>
<dbReference type="PRINTS" id="PR00335">
    <property type="entry name" value="KUPTAKETRKA"/>
</dbReference>